<dbReference type="EMBL" id="JAPHNI010000611">
    <property type="protein sequence ID" value="KAJ8109464.1"/>
    <property type="molecule type" value="Genomic_DNA"/>
</dbReference>
<gene>
    <name evidence="1" type="ORF">OPT61_g7441</name>
</gene>
<reference evidence="1" key="1">
    <citation type="submission" date="2022-11" db="EMBL/GenBank/DDBJ databases">
        <title>Genome Sequence of Boeremia exigua.</title>
        <authorList>
            <person name="Buettner E."/>
        </authorList>
    </citation>
    <scope>NUCLEOTIDE SEQUENCE</scope>
    <source>
        <strain evidence="1">CU02</strain>
    </source>
</reference>
<accession>A0ACC2I2M3</accession>
<evidence type="ECO:0000313" key="2">
    <source>
        <dbReference type="Proteomes" id="UP001153331"/>
    </source>
</evidence>
<sequence>MSASNIYKVLNESTQSESEDTVIPLEPDWRNDDVGREVYSIPFNLAQLEAQLCTGATFTIDLLQQIRANKIAIHSEMRKARHLRTLTKVDLQTRFGNYKVWSRQEDDDKAENNYGCVTVRLMSRVELHPDFQHKFWKFSAINRILRVTNELQGKNNWVPVPYALVLDTTPWNNEHKDKKIMQGYFNALQTTKRLWLESSSRKKIVQMTERLAARYKNITKIVCFGLGAINHDKAFYESSLQHMTAFTIAKHLEQIYKTQSLHTGAVQVILQDPCYTQKDRELLGKLYQGGTLSFASDPDGLLAVDSNTIVMTAFLPVRYPLMQIIADMFHGMEGKGPAAMICDELDLNPHQELYALGNRSSPAVARFLTQQYAVSDFKDHVLEPELADNLFGADHTDRHWLSSMHLHMRRAREA</sequence>
<name>A0ACC2I2M3_9PLEO</name>
<proteinExistence type="predicted"/>
<comment type="caution">
    <text evidence="1">The sequence shown here is derived from an EMBL/GenBank/DDBJ whole genome shotgun (WGS) entry which is preliminary data.</text>
</comment>
<keyword evidence="2" id="KW-1185">Reference proteome</keyword>
<evidence type="ECO:0000313" key="1">
    <source>
        <dbReference type="EMBL" id="KAJ8109464.1"/>
    </source>
</evidence>
<organism evidence="1 2">
    <name type="scientific">Boeremia exigua</name>
    <dbReference type="NCBI Taxonomy" id="749465"/>
    <lineage>
        <taxon>Eukaryota</taxon>
        <taxon>Fungi</taxon>
        <taxon>Dikarya</taxon>
        <taxon>Ascomycota</taxon>
        <taxon>Pezizomycotina</taxon>
        <taxon>Dothideomycetes</taxon>
        <taxon>Pleosporomycetidae</taxon>
        <taxon>Pleosporales</taxon>
        <taxon>Pleosporineae</taxon>
        <taxon>Didymellaceae</taxon>
        <taxon>Boeremia</taxon>
    </lineage>
</organism>
<dbReference type="Proteomes" id="UP001153331">
    <property type="component" value="Unassembled WGS sequence"/>
</dbReference>
<protein>
    <submittedName>
        <fullName evidence="1">Uncharacterized protein</fullName>
    </submittedName>
</protein>